<evidence type="ECO:0000313" key="2">
    <source>
        <dbReference type="EMBL" id="EPQ26502.1"/>
    </source>
</evidence>
<dbReference type="EMBL" id="KE361644">
    <property type="protein sequence ID" value="EPQ26502.1"/>
    <property type="molecule type" value="Genomic_DNA"/>
</dbReference>
<sequence length="652" mass="68581">MPPTTPSSYEAADSTSTMSQSISDIVIDTSSSADSIAVARRPQPGFLFPAAPPRTSSHASPVAPPRVAPRLLDPFTTPEGMLAGPSSYLQRAPVGHVPAQAGPSRYGIPPSSFSSSSSPFSAPGVGHVGPRQQGITLLTTPSAPTSFPVHTTASTTAGARGPPAMPQPQQLPALPPPPAAPRRPVAAANPREQYASTPESSFDGSSWFGRGRGPGMLGHGYGLPSLDAAAQAEERRAQRAELASSPFGFQRREDAIPAGDEGNDAAVQRRRVTFFPPAPPAFAQGQGQGHGPPPAFETPTNIGMGIDERGVAFAQTRPTAADASLSINTSSSYLTGTGASTTDGGTETVGESRGQDDEAEVGDDGDGPPSPPPLVLRTWKGETMPVPAYLIEPDIEAMARSSAATQGVLATFLGLRAFHGWYGHSYRGSASPSASASADRQGSDRADESDDREADESTIHLYDAFGRVRATVSTPKYHLRGGPKRPLPPPRESLAMRKKAELRAVQRRNARSQRLDTSTTARDVDGVPATHGPGARKWKSTIRPWSSHRPAASTSLGLSQADREERKRRKVVEDTMCGLRNAVLSAEVDDWTQPHPAFQGRGTIYSADDDDDDDDDDGAGATGSLCGLPMVPPLTARTSVYRLESAQPGVYL</sequence>
<feature type="compositionally biased region" description="Polar residues" evidence="1">
    <location>
        <begin position="194"/>
        <end position="204"/>
    </location>
</feature>
<dbReference type="RefSeq" id="XP_007881553.1">
    <property type="nucleotide sequence ID" value="XM_007883362.1"/>
</dbReference>
<gene>
    <name evidence="2" type="ORF">PFL1_05824</name>
</gene>
<evidence type="ECO:0000256" key="1">
    <source>
        <dbReference type="SAM" id="MobiDB-lite"/>
    </source>
</evidence>
<feature type="compositionally biased region" description="Acidic residues" evidence="1">
    <location>
        <begin position="357"/>
        <end position="366"/>
    </location>
</feature>
<name>A0A061H1L7_9BASI</name>
<dbReference type="HOGENOM" id="CLU_420410_0_0_1"/>
<feature type="region of interest" description="Disordered" evidence="1">
    <location>
        <begin position="44"/>
        <end position="214"/>
    </location>
</feature>
<protein>
    <submittedName>
        <fullName evidence="2">Uncharacterized protein</fullName>
    </submittedName>
</protein>
<feature type="compositionally biased region" description="Low complexity" evidence="1">
    <location>
        <begin position="109"/>
        <end position="121"/>
    </location>
</feature>
<feature type="region of interest" description="Disordered" evidence="1">
    <location>
        <begin position="504"/>
        <end position="570"/>
    </location>
</feature>
<accession>A0A061H1L7</accession>
<feature type="region of interest" description="Disordered" evidence="1">
    <location>
        <begin position="1"/>
        <end position="23"/>
    </location>
</feature>
<feature type="region of interest" description="Disordered" evidence="1">
    <location>
        <begin position="276"/>
        <end position="300"/>
    </location>
</feature>
<feature type="region of interest" description="Disordered" evidence="1">
    <location>
        <begin position="592"/>
        <end position="629"/>
    </location>
</feature>
<feature type="region of interest" description="Disordered" evidence="1">
    <location>
        <begin position="228"/>
        <end position="261"/>
    </location>
</feature>
<evidence type="ECO:0000313" key="3">
    <source>
        <dbReference type="Proteomes" id="UP000053664"/>
    </source>
</evidence>
<dbReference type="KEGG" id="pfp:PFL1_05824"/>
<dbReference type="GeneID" id="19319909"/>
<feature type="compositionally biased region" description="Polar residues" evidence="1">
    <location>
        <begin position="133"/>
        <end position="157"/>
    </location>
</feature>
<proteinExistence type="predicted"/>
<feature type="compositionally biased region" description="Low complexity" evidence="1">
    <location>
        <begin position="182"/>
        <end position="191"/>
    </location>
</feature>
<feature type="compositionally biased region" description="Low complexity" evidence="1">
    <location>
        <begin position="429"/>
        <end position="438"/>
    </location>
</feature>
<dbReference type="Proteomes" id="UP000053664">
    <property type="component" value="Unassembled WGS sequence"/>
</dbReference>
<reference evidence="2 3" key="1">
    <citation type="journal article" date="2013" name="Plant Cell">
        <title>The transition from a phytopathogenic smut ancestor to an anamorphic biocontrol agent deciphered by comparative whole-genome analysis.</title>
        <authorList>
            <person name="Lefebvre F."/>
            <person name="Joly D.L."/>
            <person name="Labbe C."/>
            <person name="Teichmann B."/>
            <person name="Linning R."/>
            <person name="Belzile F."/>
            <person name="Bakkeren G."/>
            <person name="Belanger R.R."/>
        </authorList>
    </citation>
    <scope>NUCLEOTIDE SEQUENCE [LARGE SCALE GENOMIC DNA]</scope>
    <source>
        <strain evidence="2 3">PF-1</strain>
    </source>
</reference>
<dbReference type="AlphaFoldDB" id="A0A061H1L7"/>
<feature type="region of interest" description="Disordered" evidence="1">
    <location>
        <begin position="330"/>
        <end position="379"/>
    </location>
</feature>
<feature type="region of interest" description="Disordered" evidence="1">
    <location>
        <begin position="474"/>
        <end position="493"/>
    </location>
</feature>
<feature type="compositionally biased region" description="Low complexity" evidence="1">
    <location>
        <begin position="335"/>
        <end position="348"/>
    </location>
</feature>
<feature type="region of interest" description="Disordered" evidence="1">
    <location>
        <begin position="428"/>
        <end position="455"/>
    </location>
</feature>
<organism evidence="2 3">
    <name type="scientific">Pseudozyma flocculosa PF-1</name>
    <dbReference type="NCBI Taxonomy" id="1277687"/>
    <lineage>
        <taxon>Eukaryota</taxon>
        <taxon>Fungi</taxon>
        <taxon>Dikarya</taxon>
        <taxon>Basidiomycota</taxon>
        <taxon>Ustilaginomycotina</taxon>
        <taxon>Ustilaginomycetes</taxon>
        <taxon>Ustilaginales</taxon>
        <taxon>Ustilaginaceae</taxon>
        <taxon>Pseudozyma</taxon>
    </lineage>
</organism>
<feature type="compositionally biased region" description="Acidic residues" evidence="1">
    <location>
        <begin position="607"/>
        <end position="618"/>
    </location>
</feature>